<name>A0A3P3QJW4_9GAMM</name>
<comment type="caution">
    <text evidence="2">The sequence shown here is derived from an EMBL/GenBank/DDBJ whole genome shotgun (WGS) entry which is preliminary data.</text>
</comment>
<dbReference type="Proteomes" id="UP000276260">
    <property type="component" value="Unassembled WGS sequence"/>
</dbReference>
<proteinExistence type="predicted"/>
<organism evidence="2 3">
    <name type="scientific">Rheinheimera mesophila</name>
    <dbReference type="NCBI Taxonomy" id="1547515"/>
    <lineage>
        <taxon>Bacteria</taxon>
        <taxon>Pseudomonadati</taxon>
        <taxon>Pseudomonadota</taxon>
        <taxon>Gammaproteobacteria</taxon>
        <taxon>Chromatiales</taxon>
        <taxon>Chromatiaceae</taxon>
        <taxon>Rheinheimera</taxon>
    </lineage>
</organism>
<dbReference type="OrthoDB" id="5298194at2"/>
<keyword evidence="3" id="KW-1185">Reference proteome</keyword>
<evidence type="ECO:0000259" key="1">
    <source>
        <dbReference type="Pfam" id="PF13679"/>
    </source>
</evidence>
<reference evidence="2 3" key="1">
    <citation type="submission" date="2018-11" db="EMBL/GenBank/DDBJ databases">
        <title>Draft genome analysis of Rheinheimera mesophila isolated from an industrial waste site.</title>
        <authorList>
            <person name="Yu Q."/>
            <person name="Qi Y."/>
            <person name="Zhang H."/>
            <person name="Lu Y."/>
            <person name="Pu J."/>
        </authorList>
    </citation>
    <scope>NUCLEOTIDE SEQUENCE [LARGE SCALE GENOMIC DNA]</scope>
    <source>
        <strain evidence="2 3">IITR13</strain>
    </source>
</reference>
<evidence type="ECO:0000313" key="2">
    <source>
        <dbReference type="EMBL" id="RRJ21451.1"/>
    </source>
</evidence>
<dbReference type="EMBL" id="RRCF01000002">
    <property type="protein sequence ID" value="RRJ21451.1"/>
    <property type="molecule type" value="Genomic_DNA"/>
</dbReference>
<sequence>MSLSLSEQFLHSDAVLTRYQQFWRFSPFHFTTLPWSGTGLGRRLQLLQPAKTEQLEQDEAQRYHYFAEFFPELTQSSPFALVVADSKDAALPEPPFWFSRDIKGRKLEQIQAFARQMQHSDLPVLEWCAGKGHLGRWLCFSHKRTVQSLEWQQALCLDGQHQAEKLQLPQHFIQADVLKPESATYLQASQQAVALHACGDLHIRLLQQATQAGTRHLDLVPCCYHLIASEQYQALSSLAQQSQLGQLSRDELKLAVQAQVTAGERVARLRHTEVLWRLAYQELYQAMQGIKDYRPLSSVAKHWFSGEFSAFAHWAAAQHQWQIPAGTNWEHYLQLGQQRQELVQKMQLVRSLFRPVLEQWLVLDRALYLQQQGYQVQVKQFCDYQLTPRNLMISACKS</sequence>
<dbReference type="PANTHER" id="PTHR13369">
    <property type="match status" value="1"/>
</dbReference>
<dbReference type="AlphaFoldDB" id="A0A3P3QJW4"/>
<dbReference type="RefSeq" id="WP_046521418.1">
    <property type="nucleotide sequence ID" value="NZ_LAVS01000096.1"/>
</dbReference>
<dbReference type="PANTHER" id="PTHR13369:SF0">
    <property type="entry name" value="GLUTATHIONE S-TRANSFERASE C-TERMINAL DOMAIN-CONTAINING PROTEIN"/>
    <property type="match status" value="1"/>
</dbReference>
<dbReference type="GO" id="GO:0032259">
    <property type="term" value="P:methylation"/>
    <property type="evidence" value="ECO:0007669"/>
    <property type="project" value="UniProtKB-KW"/>
</dbReference>
<keyword evidence="2" id="KW-0808">Transferase</keyword>
<protein>
    <submittedName>
        <fullName evidence="2">Methyltransferase</fullName>
    </submittedName>
</protein>
<accession>A0A3P3QJW4</accession>
<dbReference type="Pfam" id="PF13679">
    <property type="entry name" value="Methyltransf_32"/>
    <property type="match status" value="1"/>
</dbReference>
<gene>
    <name evidence="2" type="ORF">EIK76_11300</name>
</gene>
<dbReference type="GO" id="GO:0008168">
    <property type="term" value="F:methyltransferase activity"/>
    <property type="evidence" value="ECO:0007669"/>
    <property type="project" value="UniProtKB-KW"/>
</dbReference>
<evidence type="ECO:0000313" key="3">
    <source>
        <dbReference type="Proteomes" id="UP000276260"/>
    </source>
</evidence>
<feature type="domain" description="Methyltransferase" evidence="1">
    <location>
        <begin position="109"/>
        <end position="229"/>
    </location>
</feature>
<dbReference type="InterPro" id="IPR025714">
    <property type="entry name" value="Methyltranfer_dom"/>
</dbReference>
<keyword evidence="2" id="KW-0489">Methyltransferase</keyword>